<accession>A0ACC2XLH3</accession>
<comment type="caution">
    <text evidence="1">The sequence shown here is derived from an EMBL/GenBank/DDBJ whole genome shotgun (WGS) entry which is preliminary data.</text>
</comment>
<reference evidence="1" key="1">
    <citation type="submission" date="2023-04" db="EMBL/GenBank/DDBJ databases">
        <title>Draft Genome sequencing of Naganishia species isolated from polar environments using Oxford Nanopore Technology.</title>
        <authorList>
            <person name="Leo P."/>
            <person name="Venkateswaran K."/>
        </authorList>
    </citation>
    <scope>NUCLEOTIDE SEQUENCE</scope>
    <source>
        <strain evidence="1">DBVPG 5303</strain>
    </source>
</reference>
<dbReference type="EMBL" id="JASBWV010000008">
    <property type="protein sequence ID" value="KAJ9124900.1"/>
    <property type="molecule type" value="Genomic_DNA"/>
</dbReference>
<proteinExistence type="predicted"/>
<sequence>MPKMDMNEHDTSELIGNLSLNGGPAFNGGAYDDSDLMGDDSYDLERYKVIGQQGEHHLAETSGYDYGERSEGDVTVIRADQDAQGDSGPSEEPPQPLRATNNDSSADVQRDERLRAALFELKKMNEVFENYASALEATRHHNERLAARTAQTSQLLDQYVSLLSQTEHTQRLILDKRWTGINDDVQLAEEEERLRIEGEERRRQEAESARLRAAEQQAERERAQEARERAAAAAANVPTTGTRSGMGRSGIGRGTRGSAVSGIRGSTRGARGKRSSPLQIESITDLCVVKPSSRKHFKQNHRHINTKPDRWRSSVFATEAFYIVYKRQEQRIRSSPDTAVTVGMFGLRGYL</sequence>
<gene>
    <name evidence="1" type="ORF">QFC24_002829</name>
</gene>
<dbReference type="Proteomes" id="UP001234202">
    <property type="component" value="Unassembled WGS sequence"/>
</dbReference>
<keyword evidence="2" id="KW-1185">Reference proteome</keyword>
<evidence type="ECO:0000313" key="2">
    <source>
        <dbReference type="Proteomes" id="UP001234202"/>
    </source>
</evidence>
<organism evidence="1 2">
    <name type="scientific">Naganishia onofrii</name>
    <dbReference type="NCBI Taxonomy" id="1851511"/>
    <lineage>
        <taxon>Eukaryota</taxon>
        <taxon>Fungi</taxon>
        <taxon>Dikarya</taxon>
        <taxon>Basidiomycota</taxon>
        <taxon>Agaricomycotina</taxon>
        <taxon>Tremellomycetes</taxon>
        <taxon>Filobasidiales</taxon>
        <taxon>Filobasidiaceae</taxon>
        <taxon>Naganishia</taxon>
    </lineage>
</organism>
<evidence type="ECO:0000313" key="1">
    <source>
        <dbReference type="EMBL" id="KAJ9124900.1"/>
    </source>
</evidence>
<name>A0ACC2XLH3_9TREE</name>
<protein>
    <submittedName>
        <fullName evidence="1">Uncharacterized protein</fullName>
    </submittedName>
</protein>